<organism evidence="10 11">
    <name type="scientific">Cudoniella acicularis</name>
    <dbReference type="NCBI Taxonomy" id="354080"/>
    <lineage>
        <taxon>Eukaryota</taxon>
        <taxon>Fungi</taxon>
        <taxon>Dikarya</taxon>
        <taxon>Ascomycota</taxon>
        <taxon>Pezizomycotina</taxon>
        <taxon>Leotiomycetes</taxon>
        <taxon>Helotiales</taxon>
        <taxon>Tricladiaceae</taxon>
        <taxon>Cudoniella</taxon>
    </lineage>
</organism>
<dbReference type="PRINTS" id="PR00623">
    <property type="entry name" value="HISTONEH4"/>
</dbReference>
<keyword evidence="11" id="KW-1185">Reference proteome</keyword>
<evidence type="ECO:0000256" key="4">
    <source>
        <dbReference type="ARBA" id="ARBA00022454"/>
    </source>
</evidence>
<sequence length="426" mass="47551">MPPFSSPANRGPPIRKQLGGKTVKGGGGVASSYFDNDGRGNGARGLGKTRFAVGLKRHRKLLKDNIDGITKGDIRRLARRGGVKRISGLIYTDVREALKAYLETVLKDCVTICYLVAEASWKTDIRIRQGHVPRKGKGKQSLNIRLRSPRLRCPSSEVQIRFRLTQICAALSNDYDYGTLGFFATVLVPETTLSRAFEELRVVVIDLHDMKERQAAGQLHQWTVETNWILETTFKGLKKLQLYKKHSDLDEVTARGALMTSAKHFDIETASSRSLGNFSSVMNMVVEDRPQGLLMSDLPFVSGNCDTADRDLTESLGQQLIGQKPQCQQLRRTWTITHTYFANMGAFTNYEHLCGVDSEKQSQQTITTRTLLYCSEKEEDMRKKDKQDDKLRELVCVTNVLVTAGGSGGGLYDYLGDCLAEDSLND</sequence>
<evidence type="ECO:0000256" key="7">
    <source>
        <dbReference type="ARBA" id="ARBA00023269"/>
    </source>
</evidence>
<dbReference type="EMBL" id="JAAMPI010000057">
    <property type="protein sequence ID" value="KAF4636610.1"/>
    <property type="molecule type" value="Genomic_DNA"/>
</dbReference>
<gene>
    <name evidence="10" type="ORF">G7Y89_g1473</name>
</gene>
<keyword evidence="4 8" id="KW-0158">Chromosome</keyword>
<evidence type="ECO:0000256" key="5">
    <source>
        <dbReference type="ARBA" id="ARBA00023125"/>
    </source>
</evidence>
<keyword evidence="5 8" id="KW-0238">DNA-binding</keyword>
<dbReference type="PANTHER" id="PTHR10484">
    <property type="entry name" value="HISTONE H4"/>
    <property type="match status" value="1"/>
</dbReference>
<reference evidence="10 11" key="1">
    <citation type="submission" date="2020-03" db="EMBL/GenBank/DDBJ databases">
        <title>Draft Genome Sequence of Cudoniella acicularis.</title>
        <authorList>
            <person name="Buettner E."/>
            <person name="Kellner H."/>
        </authorList>
    </citation>
    <scope>NUCLEOTIDE SEQUENCE [LARGE SCALE GENOMIC DNA]</scope>
    <source>
        <strain evidence="10 11">DSM 108380</strain>
    </source>
</reference>
<evidence type="ECO:0000256" key="8">
    <source>
        <dbReference type="RuleBase" id="RU000528"/>
    </source>
</evidence>
<comment type="similarity">
    <text evidence="3 8">Belongs to the histone H4 family.</text>
</comment>
<evidence type="ECO:0000256" key="1">
    <source>
        <dbReference type="ARBA" id="ARBA00004123"/>
    </source>
</evidence>
<dbReference type="GO" id="GO:0000786">
    <property type="term" value="C:nucleosome"/>
    <property type="evidence" value="ECO:0007669"/>
    <property type="project" value="UniProtKB-KW"/>
</dbReference>
<dbReference type="CDD" id="cd22912">
    <property type="entry name" value="HFD_H4"/>
    <property type="match status" value="1"/>
</dbReference>
<dbReference type="Proteomes" id="UP000566819">
    <property type="component" value="Unassembled WGS sequence"/>
</dbReference>
<name>A0A8H4RWZ6_9HELO</name>
<dbReference type="GO" id="GO:0030527">
    <property type="term" value="F:structural constituent of chromatin"/>
    <property type="evidence" value="ECO:0007669"/>
    <property type="project" value="InterPro"/>
</dbReference>
<keyword evidence="6 8" id="KW-0539">Nucleus</keyword>
<dbReference type="GO" id="GO:0046982">
    <property type="term" value="F:protein heterodimerization activity"/>
    <property type="evidence" value="ECO:0007669"/>
    <property type="project" value="InterPro"/>
</dbReference>
<dbReference type="SUPFAM" id="SSF47113">
    <property type="entry name" value="Histone-fold"/>
    <property type="match status" value="1"/>
</dbReference>
<dbReference type="AlphaFoldDB" id="A0A8H4RWZ6"/>
<comment type="caution">
    <text evidence="10">The sequence shown here is derived from an EMBL/GenBank/DDBJ whole genome shotgun (WGS) entry which is preliminary data.</text>
</comment>
<evidence type="ECO:0000256" key="9">
    <source>
        <dbReference type="SAM" id="MobiDB-lite"/>
    </source>
</evidence>
<proteinExistence type="inferred from homology"/>
<comment type="subunit">
    <text evidence="8">The nucleosome is a histone octamer containing two molecules each of H2A, H2B, H3 and H4 assembled in one H3-H4 heterotetramer and two H2A-H2B heterodimers. The octamer wraps approximately 147 bp of DNA.</text>
</comment>
<dbReference type="GO" id="GO:0005634">
    <property type="term" value="C:nucleus"/>
    <property type="evidence" value="ECO:0007669"/>
    <property type="project" value="UniProtKB-SubCell"/>
</dbReference>
<evidence type="ECO:0000256" key="2">
    <source>
        <dbReference type="ARBA" id="ARBA00004286"/>
    </source>
</evidence>
<evidence type="ECO:0000313" key="11">
    <source>
        <dbReference type="Proteomes" id="UP000566819"/>
    </source>
</evidence>
<evidence type="ECO:0000256" key="6">
    <source>
        <dbReference type="ARBA" id="ARBA00023242"/>
    </source>
</evidence>
<dbReference type="OrthoDB" id="257350at2759"/>
<dbReference type="Gene3D" id="1.10.20.10">
    <property type="entry name" value="Histone, subunit A"/>
    <property type="match status" value="1"/>
</dbReference>
<evidence type="ECO:0000313" key="10">
    <source>
        <dbReference type="EMBL" id="KAF4636610.1"/>
    </source>
</evidence>
<keyword evidence="7 8" id="KW-0544">Nucleosome core</keyword>
<protein>
    <recommendedName>
        <fullName evidence="8">Histone H4</fullName>
    </recommendedName>
</protein>
<dbReference type="SMART" id="SM00417">
    <property type="entry name" value="H4"/>
    <property type="match status" value="1"/>
</dbReference>
<accession>A0A8H4RWZ6</accession>
<feature type="region of interest" description="Disordered" evidence="9">
    <location>
        <begin position="1"/>
        <end position="25"/>
    </location>
</feature>
<dbReference type="InterPro" id="IPR009072">
    <property type="entry name" value="Histone-fold"/>
</dbReference>
<dbReference type="GO" id="GO:0003677">
    <property type="term" value="F:DNA binding"/>
    <property type="evidence" value="ECO:0007669"/>
    <property type="project" value="UniProtKB-KW"/>
</dbReference>
<evidence type="ECO:0000256" key="3">
    <source>
        <dbReference type="ARBA" id="ARBA00006564"/>
    </source>
</evidence>
<comment type="subcellular location">
    <subcellularLocation>
        <location evidence="2">Chromosome</location>
    </subcellularLocation>
    <subcellularLocation>
        <location evidence="1">Nucleus</location>
    </subcellularLocation>
</comment>
<dbReference type="InterPro" id="IPR001951">
    <property type="entry name" value="Histone_H4"/>
</dbReference>
<comment type="function">
    <text evidence="8">Core component of nucleosome. Nucleosomes wrap and compact DNA into chromatin, limiting DNA accessibility to the cellular machineries which require DNA as a template. Histones thereby play a central role in transcription regulation, DNA repair, DNA replication and chromosomal stability. DNA accessibility is regulated via a complex set of post-translational modifications of histones, also called histone code, and nucleosome remodeling.</text>
</comment>